<gene>
    <name evidence="2" type="ORF">UBAL3_48660046</name>
</gene>
<reference evidence="2 3" key="1">
    <citation type="journal article" date="2009" name="Appl. Environ. Microbiol.">
        <title>Community genomic and proteomic analyses of chemoautotrophic iron-oxidizing "Leptospirillum rubarum" (Group II) and "Leptospirillum ferrodiazotrophum" (Group III) bacteria in acid mine drainage biofilms.</title>
        <authorList>
            <person name="Goltsman D.S."/>
            <person name="Denef V.J."/>
            <person name="Singer S.W."/>
            <person name="VerBerkmoes N.C."/>
            <person name="Lefsrud M."/>
            <person name="Mueller R.S."/>
            <person name="Dick G.J."/>
            <person name="Sun C.L."/>
            <person name="Wheeler K.E."/>
            <person name="Zemla A."/>
            <person name="Baker B.J."/>
            <person name="Hauser L."/>
            <person name="Land M."/>
            <person name="Shah M.B."/>
            <person name="Thelen M.P."/>
            <person name="Hettich R.L."/>
            <person name="Banfield J.F."/>
        </authorList>
    </citation>
    <scope>NUCLEOTIDE SEQUENCE [LARGE SCALE GENOMIC DNA]</scope>
</reference>
<dbReference type="Proteomes" id="UP000009374">
    <property type="component" value="Unassembled WGS sequence"/>
</dbReference>
<name>C6HU99_9BACT</name>
<evidence type="ECO:0000256" key="1">
    <source>
        <dbReference type="SAM" id="MobiDB-lite"/>
    </source>
</evidence>
<organism evidence="2 3">
    <name type="scientific">Leptospirillum ferrodiazotrophum</name>
    <dbReference type="NCBI Taxonomy" id="412449"/>
    <lineage>
        <taxon>Bacteria</taxon>
        <taxon>Pseudomonadati</taxon>
        <taxon>Nitrospirota</taxon>
        <taxon>Nitrospiria</taxon>
        <taxon>Nitrospirales</taxon>
        <taxon>Nitrospiraceae</taxon>
        <taxon>Leptospirillum</taxon>
    </lineage>
</organism>
<sequence length="123" mass="13535">MGDFGKSQGGEAKGESATIMRDFGPGEAAQVDFGQGPPLPDPKSGQMASIRIFLMTLCFSRTQYAKIAFDQTAWTWCGLHRRAFEFLGGHGHAGHHRHLTCASRKACDYDPEVRRSFRESAEG</sequence>
<protein>
    <submittedName>
        <fullName evidence="2">Phage integrase</fullName>
    </submittedName>
</protein>
<evidence type="ECO:0000313" key="2">
    <source>
        <dbReference type="EMBL" id="EES53832.1"/>
    </source>
</evidence>
<dbReference type="EMBL" id="GG693853">
    <property type="protein sequence ID" value="EES53832.1"/>
    <property type="molecule type" value="Genomic_DNA"/>
</dbReference>
<proteinExistence type="predicted"/>
<accession>C6HU99</accession>
<keyword evidence="3" id="KW-1185">Reference proteome</keyword>
<evidence type="ECO:0000313" key="3">
    <source>
        <dbReference type="Proteomes" id="UP000009374"/>
    </source>
</evidence>
<dbReference type="AlphaFoldDB" id="C6HU99"/>
<feature type="region of interest" description="Disordered" evidence="1">
    <location>
        <begin position="1"/>
        <end position="21"/>
    </location>
</feature>
<feature type="region of interest" description="Disordered" evidence="1">
    <location>
        <begin position="26"/>
        <end position="45"/>
    </location>
</feature>